<comment type="cofactor">
    <cofactor evidence="1">
        <name>Mg(2+)</name>
        <dbReference type="ChEBI" id="CHEBI:18420"/>
    </cofactor>
</comment>
<name>A0AA35R5R7_GEOBA</name>
<dbReference type="GO" id="GO:0046872">
    <property type="term" value="F:metal ion binding"/>
    <property type="evidence" value="ECO:0007669"/>
    <property type="project" value="UniProtKB-KW"/>
</dbReference>
<evidence type="ECO:0000256" key="9">
    <source>
        <dbReference type="ARBA" id="ARBA00022723"/>
    </source>
</evidence>
<accession>A0AA35R5R7</accession>
<evidence type="ECO:0000256" key="8">
    <source>
        <dbReference type="ARBA" id="ARBA00022598"/>
    </source>
</evidence>
<keyword evidence="7" id="KW-0963">Cytoplasm</keyword>
<dbReference type="InterPro" id="IPR045864">
    <property type="entry name" value="aa-tRNA-synth_II/BPL/LPL"/>
</dbReference>
<comment type="subcellular location">
    <subcellularLocation>
        <location evidence="2">Cytoplasm</location>
    </subcellularLocation>
</comment>
<comment type="caution">
    <text evidence="18">The sequence shown here is derived from an EMBL/GenBank/DDBJ whole genome shotgun (WGS) entry which is preliminary data.</text>
</comment>
<comment type="catalytic activity">
    <reaction evidence="16">
        <text>tRNA(Phe) + L-phenylalanine + ATP = L-phenylalanyl-tRNA(Phe) + AMP + diphosphate + H(+)</text>
        <dbReference type="Rhea" id="RHEA:19413"/>
        <dbReference type="Rhea" id="RHEA-COMP:9668"/>
        <dbReference type="Rhea" id="RHEA-COMP:9699"/>
        <dbReference type="ChEBI" id="CHEBI:15378"/>
        <dbReference type="ChEBI" id="CHEBI:30616"/>
        <dbReference type="ChEBI" id="CHEBI:33019"/>
        <dbReference type="ChEBI" id="CHEBI:58095"/>
        <dbReference type="ChEBI" id="CHEBI:78442"/>
        <dbReference type="ChEBI" id="CHEBI:78531"/>
        <dbReference type="ChEBI" id="CHEBI:456215"/>
        <dbReference type="EC" id="6.1.1.20"/>
    </reaction>
</comment>
<dbReference type="Pfam" id="PF02912">
    <property type="entry name" value="Phe_tRNA-synt_N"/>
    <property type="match status" value="1"/>
</dbReference>
<keyword evidence="8 18" id="KW-0436">Ligase</keyword>
<evidence type="ECO:0000256" key="3">
    <source>
        <dbReference type="ARBA" id="ARBA00010207"/>
    </source>
</evidence>
<dbReference type="GO" id="GO:0004826">
    <property type="term" value="F:phenylalanine-tRNA ligase activity"/>
    <property type="evidence" value="ECO:0007669"/>
    <property type="project" value="UniProtKB-EC"/>
</dbReference>
<evidence type="ECO:0000256" key="16">
    <source>
        <dbReference type="ARBA" id="ARBA00049255"/>
    </source>
</evidence>
<evidence type="ECO:0000256" key="12">
    <source>
        <dbReference type="ARBA" id="ARBA00022842"/>
    </source>
</evidence>
<dbReference type="SUPFAM" id="SSF46589">
    <property type="entry name" value="tRNA-binding arm"/>
    <property type="match status" value="1"/>
</dbReference>
<dbReference type="InterPro" id="IPR022911">
    <property type="entry name" value="Phe_tRNA_ligase_alpha1_bac"/>
</dbReference>
<feature type="non-terminal residue" evidence="18">
    <location>
        <position position="1"/>
    </location>
</feature>
<dbReference type="AlphaFoldDB" id="A0AA35R5R7"/>
<comment type="similarity">
    <text evidence="3">Belongs to the class-II aminoacyl-tRNA synthetase family. Phe-tRNA synthetase alpha subunit type 1 subfamily.</text>
</comment>
<keyword evidence="11" id="KW-0067">ATP-binding</keyword>
<evidence type="ECO:0000256" key="2">
    <source>
        <dbReference type="ARBA" id="ARBA00004496"/>
    </source>
</evidence>
<dbReference type="PANTHER" id="PTHR11538:SF41">
    <property type="entry name" value="PHENYLALANINE--TRNA LIGASE, MITOCHONDRIAL"/>
    <property type="match status" value="1"/>
</dbReference>
<evidence type="ECO:0000256" key="10">
    <source>
        <dbReference type="ARBA" id="ARBA00022741"/>
    </source>
</evidence>
<evidence type="ECO:0000256" key="1">
    <source>
        <dbReference type="ARBA" id="ARBA00001946"/>
    </source>
</evidence>
<keyword evidence="13" id="KW-0648">Protein biosynthesis</keyword>
<proteinExistence type="inferred from homology"/>
<keyword evidence="14" id="KW-0030">Aminoacyl-tRNA synthetase</keyword>
<dbReference type="InterPro" id="IPR002319">
    <property type="entry name" value="Phenylalanyl-tRNA_Synthase"/>
</dbReference>
<evidence type="ECO:0000256" key="15">
    <source>
        <dbReference type="ARBA" id="ARBA00030612"/>
    </source>
</evidence>
<keyword evidence="12" id="KW-0460">Magnesium</keyword>
<dbReference type="InterPro" id="IPR006195">
    <property type="entry name" value="aa-tRNA-synth_II"/>
</dbReference>
<organism evidence="18 19">
    <name type="scientific">Geodia barretti</name>
    <name type="common">Barrett's horny sponge</name>
    <dbReference type="NCBI Taxonomy" id="519541"/>
    <lineage>
        <taxon>Eukaryota</taxon>
        <taxon>Metazoa</taxon>
        <taxon>Porifera</taxon>
        <taxon>Demospongiae</taxon>
        <taxon>Heteroscleromorpha</taxon>
        <taxon>Tetractinellida</taxon>
        <taxon>Astrophorina</taxon>
        <taxon>Geodiidae</taxon>
        <taxon>Geodia</taxon>
    </lineage>
</organism>
<dbReference type="InterPro" id="IPR004188">
    <property type="entry name" value="Phe-tRNA_ligase_II_N"/>
</dbReference>
<dbReference type="Gene3D" id="3.30.930.10">
    <property type="entry name" value="Bira Bifunctional Protein, Domain 2"/>
    <property type="match status" value="1"/>
</dbReference>
<dbReference type="PANTHER" id="PTHR11538">
    <property type="entry name" value="PHENYLALANYL-TRNA SYNTHETASE"/>
    <property type="match status" value="1"/>
</dbReference>
<dbReference type="InterPro" id="IPR010978">
    <property type="entry name" value="tRNA-bd_arm"/>
</dbReference>
<dbReference type="GO" id="GO:0006432">
    <property type="term" value="P:phenylalanyl-tRNA aminoacylation"/>
    <property type="evidence" value="ECO:0007669"/>
    <property type="project" value="InterPro"/>
</dbReference>
<keyword evidence="19" id="KW-1185">Reference proteome</keyword>
<keyword evidence="10" id="KW-0547">Nucleotide-binding</keyword>
<dbReference type="GO" id="GO:0005524">
    <property type="term" value="F:ATP binding"/>
    <property type="evidence" value="ECO:0007669"/>
    <property type="project" value="UniProtKB-KW"/>
</dbReference>
<sequence>ELEQWRVRILGRRGELTGILRGLAQLDLEERRQVGALGNQAKAALEEGLEKRGRDISEARLAQVADLERIDVTLPGRPVATGRLHPTTQVLREITDAFVAMGFSIVEGPEVEWDHYNFEMLNIPQGHPARDMWNTLWVDYVNELRTHTSPMQARVMESVQPPVRVIVPGKCYRYEATDATHEWHFYQVEGLAVDEGITFADLKGTLYEFARRLFGTERKVRFRCDYFPFVEPGVDICRICRGSGWIEIMGAGMVHPRVLAGVGYDPEKYTGFAFGLGPERIAMLKYGIDDIRHFYSNDLRFLRQF</sequence>
<evidence type="ECO:0000256" key="6">
    <source>
        <dbReference type="ARBA" id="ARBA00015409"/>
    </source>
</evidence>
<evidence type="ECO:0000256" key="11">
    <source>
        <dbReference type="ARBA" id="ARBA00022840"/>
    </source>
</evidence>
<gene>
    <name evidence="18" type="ORF">GBAR_LOCUS3934</name>
</gene>
<dbReference type="NCBIfam" id="TIGR00468">
    <property type="entry name" value="pheS"/>
    <property type="match status" value="1"/>
</dbReference>
<dbReference type="Proteomes" id="UP001174909">
    <property type="component" value="Unassembled WGS sequence"/>
</dbReference>
<evidence type="ECO:0000256" key="5">
    <source>
        <dbReference type="ARBA" id="ARBA00012814"/>
    </source>
</evidence>
<keyword evidence="9" id="KW-0479">Metal-binding</keyword>
<dbReference type="HAMAP" id="MF_00281">
    <property type="entry name" value="Phe_tRNA_synth_alpha1"/>
    <property type="match status" value="1"/>
</dbReference>
<dbReference type="EMBL" id="CASHTH010000564">
    <property type="protein sequence ID" value="CAI8004472.1"/>
    <property type="molecule type" value="Genomic_DNA"/>
</dbReference>
<dbReference type="EC" id="6.1.1.20" evidence="5"/>
<evidence type="ECO:0000256" key="13">
    <source>
        <dbReference type="ARBA" id="ARBA00022917"/>
    </source>
</evidence>
<dbReference type="GO" id="GO:0000049">
    <property type="term" value="F:tRNA binding"/>
    <property type="evidence" value="ECO:0007669"/>
    <property type="project" value="InterPro"/>
</dbReference>
<evidence type="ECO:0000256" key="4">
    <source>
        <dbReference type="ARBA" id="ARBA00011209"/>
    </source>
</evidence>
<comment type="subunit">
    <text evidence="4">Tetramer of two alpha and two beta subunits.</text>
</comment>
<evidence type="ECO:0000259" key="17">
    <source>
        <dbReference type="PROSITE" id="PS50862"/>
    </source>
</evidence>
<evidence type="ECO:0000313" key="18">
    <source>
        <dbReference type="EMBL" id="CAI8004472.1"/>
    </source>
</evidence>
<protein>
    <recommendedName>
        <fullName evidence="6">Phenylalanine--tRNA ligase alpha subunit</fullName>
        <ecNumber evidence="5">6.1.1.20</ecNumber>
    </recommendedName>
    <alternativeName>
        <fullName evidence="15">Phenylalanyl-tRNA synthetase alpha subunit</fullName>
    </alternativeName>
</protein>
<dbReference type="GO" id="GO:0005737">
    <property type="term" value="C:cytoplasm"/>
    <property type="evidence" value="ECO:0007669"/>
    <property type="project" value="UniProtKB-SubCell"/>
</dbReference>
<evidence type="ECO:0000256" key="7">
    <source>
        <dbReference type="ARBA" id="ARBA00022490"/>
    </source>
</evidence>
<dbReference type="CDD" id="cd00496">
    <property type="entry name" value="PheRS_alpha_core"/>
    <property type="match status" value="1"/>
</dbReference>
<dbReference type="SUPFAM" id="SSF55681">
    <property type="entry name" value="Class II aaRS and biotin synthetases"/>
    <property type="match status" value="1"/>
</dbReference>
<evidence type="ECO:0000256" key="14">
    <source>
        <dbReference type="ARBA" id="ARBA00023146"/>
    </source>
</evidence>
<dbReference type="Pfam" id="PF01409">
    <property type="entry name" value="tRNA-synt_2d"/>
    <property type="match status" value="1"/>
</dbReference>
<feature type="domain" description="Aminoacyl-transfer RNA synthetases class-II family profile" evidence="17">
    <location>
        <begin position="88"/>
        <end position="304"/>
    </location>
</feature>
<reference evidence="18" key="1">
    <citation type="submission" date="2023-03" db="EMBL/GenBank/DDBJ databases">
        <authorList>
            <person name="Steffen K."/>
            <person name="Cardenas P."/>
        </authorList>
    </citation>
    <scope>NUCLEOTIDE SEQUENCE</scope>
</reference>
<dbReference type="InterPro" id="IPR004529">
    <property type="entry name" value="Phe-tRNA-synth_IIc_asu"/>
</dbReference>
<dbReference type="PROSITE" id="PS50862">
    <property type="entry name" value="AA_TRNA_LIGASE_II"/>
    <property type="match status" value="1"/>
</dbReference>
<evidence type="ECO:0000313" key="19">
    <source>
        <dbReference type="Proteomes" id="UP001174909"/>
    </source>
</evidence>